<protein>
    <submittedName>
        <fullName evidence="1">Uncharacterized protein</fullName>
    </submittedName>
</protein>
<name>A0A2V4NK72_9ACTN</name>
<comment type="caution">
    <text evidence="1">The sequence shown here is derived from an EMBL/GenBank/DDBJ whole genome shotgun (WGS) entry which is preliminary data.</text>
</comment>
<dbReference type="RefSeq" id="WP_110672068.1">
    <property type="nucleotide sequence ID" value="NZ_PYBW01000097.1"/>
</dbReference>
<organism evidence="1 2">
    <name type="scientific">Streptomyces tateyamensis</name>
    <dbReference type="NCBI Taxonomy" id="565073"/>
    <lineage>
        <taxon>Bacteria</taxon>
        <taxon>Bacillati</taxon>
        <taxon>Actinomycetota</taxon>
        <taxon>Actinomycetes</taxon>
        <taxon>Kitasatosporales</taxon>
        <taxon>Streptomycetaceae</taxon>
        <taxon>Streptomyces</taxon>
    </lineage>
</organism>
<reference evidence="1 2" key="1">
    <citation type="submission" date="2018-03" db="EMBL/GenBank/DDBJ databases">
        <title>Bioinformatic expansion and discovery of thiopeptide antibiotics.</title>
        <authorList>
            <person name="Schwalen C.J."/>
            <person name="Hudson G.A."/>
            <person name="Mitchell D.A."/>
        </authorList>
    </citation>
    <scope>NUCLEOTIDE SEQUENCE [LARGE SCALE GENOMIC DNA]</scope>
    <source>
        <strain evidence="1 2">ATCC 21389</strain>
    </source>
</reference>
<evidence type="ECO:0000313" key="1">
    <source>
        <dbReference type="EMBL" id="PYC73970.1"/>
    </source>
</evidence>
<dbReference type="EMBL" id="PYBW01000097">
    <property type="protein sequence ID" value="PYC73970.1"/>
    <property type="molecule type" value="Genomic_DNA"/>
</dbReference>
<keyword evidence="2" id="KW-1185">Reference proteome</keyword>
<dbReference type="AlphaFoldDB" id="A0A2V4NK72"/>
<proteinExistence type="predicted"/>
<gene>
    <name evidence="1" type="ORF">C7C46_24470</name>
</gene>
<sequence length="109" mass="11639">MSSAETLAPAADARAERRAKRIAKNLTAFSRRHGGSADGVVEYVGQAATRIVLVGADGSWGDQVAPSYAIGRRAAELAGLTLHESFEGELALRVRTGPYEWKRMAGIQI</sequence>
<dbReference type="Proteomes" id="UP000248039">
    <property type="component" value="Unassembled WGS sequence"/>
</dbReference>
<accession>A0A2V4NK72</accession>
<evidence type="ECO:0000313" key="2">
    <source>
        <dbReference type="Proteomes" id="UP000248039"/>
    </source>
</evidence>
<dbReference type="OrthoDB" id="4774153at2"/>